<keyword evidence="1" id="KW-1133">Transmembrane helix</keyword>
<protein>
    <submittedName>
        <fullName evidence="2">Uncharacterized protein</fullName>
    </submittedName>
</protein>
<reference evidence="3" key="1">
    <citation type="journal article" date="2018" name="Sci. Rep.">
        <title>Lignite coal burning seam in the remote Altai Mountains harbors a hydrogen-driven thermophilic microbial community.</title>
        <authorList>
            <person name="Kadnikov V.V."/>
            <person name="Mardanov A.V."/>
            <person name="Ivasenko D.A."/>
            <person name="Antsiferov D.V."/>
            <person name="Beletsky A.V."/>
            <person name="Karnachuk O.V."/>
            <person name="Ravin N.V."/>
        </authorList>
    </citation>
    <scope>NUCLEOTIDE SEQUENCE [LARGE SCALE GENOMIC DNA]</scope>
</reference>
<feature type="transmembrane region" description="Helical" evidence="1">
    <location>
        <begin position="20"/>
        <end position="41"/>
    </location>
</feature>
<dbReference type="EMBL" id="PEBX01000072">
    <property type="protein sequence ID" value="PTQ55791.1"/>
    <property type="molecule type" value="Genomic_DNA"/>
</dbReference>
<keyword evidence="1" id="KW-0812">Transmembrane</keyword>
<evidence type="ECO:0000313" key="2">
    <source>
        <dbReference type="EMBL" id="PTQ55791.1"/>
    </source>
</evidence>
<sequence>MGTMWGPGGMTGGWWTGWMWIIPFTCLILVVLGIVLIARLVQPSSLFSTHERDRLIEVIEELKQDVQALKLSKKNNE</sequence>
<keyword evidence="1" id="KW-0472">Membrane</keyword>
<organism evidence="2 3">
    <name type="scientific">Candidatus Carbonibacillus altaicus</name>
    <dbReference type="NCBI Taxonomy" id="2163959"/>
    <lineage>
        <taxon>Bacteria</taxon>
        <taxon>Bacillati</taxon>
        <taxon>Bacillota</taxon>
        <taxon>Bacilli</taxon>
        <taxon>Bacillales</taxon>
        <taxon>Candidatus Carbonibacillus</taxon>
    </lineage>
</organism>
<dbReference type="Proteomes" id="UP000244338">
    <property type="component" value="Unassembled WGS sequence"/>
</dbReference>
<evidence type="ECO:0000313" key="3">
    <source>
        <dbReference type="Proteomes" id="UP000244338"/>
    </source>
</evidence>
<evidence type="ECO:0000256" key="1">
    <source>
        <dbReference type="SAM" id="Phobius"/>
    </source>
</evidence>
<accession>A0A2R6XZE8</accession>
<gene>
    <name evidence="2" type="ORF">BSOLF_1463</name>
</gene>
<dbReference type="AlphaFoldDB" id="A0A2R6XZE8"/>
<proteinExistence type="predicted"/>
<name>A0A2R6XZE8_9BACL</name>
<comment type="caution">
    <text evidence="2">The sequence shown here is derived from an EMBL/GenBank/DDBJ whole genome shotgun (WGS) entry which is preliminary data.</text>
</comment>